<protein>
    <submittedName>
        <fullName evidence="3">Peptidase M4</fullName>
    </submittedName>
</protein>
<dbReference type="Proteomes" id="UP000028782">
    <property type="component" value="Chromosome"/>
</dbReference>
<evidence type="ECO:0000256" key="1">
    <source>
        <dbReference type="SAM" id="SignalP"/>
    </source>
</evidence>
<reference evidence="3 4" key="1">
    <citation type="journal article" date="2014" name="Genome Announc.">
        <title>Complete Genome Sequence of Polychlorinated Biphenyl Degrader Comamonas testosteroni TK102 (NBRC 109938).</title>
        <authorList>
            <person name="Fukuda K."/>
            <person name="Hosoyama A."/>
            <person name="Tsuchikane K."/>
            <person name="Ohji S."/>
            <person name="Yamazoe A."/>
            <person name="Fujita N."/>
            <person name="Shintani M."/>
            <person name="Kimbara K."/>
        </authorList>
    </citation>
    <scope>NUCLEOTIDE SEQUENCE [LARGE SCALE GENOMIC DNA]</scope>
    <source>
        <strain evidence="3">TK102</strain>
    </source>
</reference>
<feature type="chain" id="PRO_5001716588" evidence="1">
    <location>
        <begin position="27"/>
        <end position="179"/>
    </location>
</feature>
<evidence type="ECO:0000313" key="3">
    <source>
        <dbReference type="EMBL" id="AIJ47166.1"/>
    </source>
</evidence>
<dbReference type="RefSeq" id="WP_003054803.1">
    <property type="nucleotide sequence ID" value="NZ_CP006704.1"/>
</dbReference>
<proteinExistence type="predicted"/>
<dbReference type="EMBL" id="CP006704">
    <property type="protein sequence ID" value="AIJ47166.1"/>
    <property type="molecule type" value="Genomic_DNA"/>
</dbReference>
<accession>A0A076PR53</accession>
<sequence>MRLRSSTLLLAATLSLSGWSAAPALARSAAEWLALTGAVQIGLTQAVEKAQAVVSGNAIDAELEEGKKGAAPYYAVTLVSPANEEIRLRVNASTGDAAVEKNKGRAEAKHVKRLADTRITLAQAVDAAVASLPGKPLEAQLDSDWGRTSYKVKLLRADQTVMKLRLDPVTGAVTGQEKD</sequence>
<name>A0A076PR53_COMTE</name>
<feature type="signal peptide" evidence="1">
    <location>
        <begin position="1"/>
        <end position="26"/>
    </location>
</feature>
<dbReference type="Gene3D" id="3.10.450.40">
    <property type="match status" value="2"/>
</dbReference>
<organism evidence="3 4">
    <name type="scientific">Comamonas testosteroni TK102</name>
    <dbReference type="NCBI Taxonomy" id="1392005"/>
    <lineage>
        <taxon>Bacteria</taxon>
        <taxon>Pseudomonadati</taxon>
        <taxon>Pseudomonadota</taxon>
        <taxon>Betaproteobacteria</taxon>
        <taxon>Burkholderiales</taxon>
        <taxon>Comamonadaceae</taxon>
        <taxon>Comamonas</taxon>
    </lineage>
</organism>
<feature type="domain" description="PepSY" evidence="2">
    <location>
        <begin position="41"/>
        <end position="96"/>
    </location>
</feature>
<dbReference type="KEGG" id="ctes:O987_15275"/>
<dbReference type="AlphaFoldDB" id="A0A076PR53"/>
<dbReference type="InterPro" id="IPR025711">
    <property type="entry name" value="PepSY"/>
</dbReference>
<dbReference type="HOGENOM" id="CLU_1501045_0_0_4"/>
<dbReference type="Pfam" id="PF03413">
    <property type="entry name" value="PepSY"/>
    <property type="match status" value="2"/>
</dbReference>
<gene>
    <name evidence="3" type="ORF">O987_15275</name>
</gene>
<evidence type="ECO:0000313" key="4">
    <source>
        <dbReference type="Proteomes" id="UP000028782"/>
    </source>
</evidence>
<keyword evidence="1" id="KW-0732">Signal</keyword>
<evidence type="ECO:0000259" key="2">
    <source>
        <dbReference type="Pfam" id="PF03413"/>
    </source>
</evidence>
<feature type="domain" description="PepSY" evidence="2">
    <location>
        <begin position="118"/>
        <end position="177"/>
    </location>
</feature>